<evidence type="ECO:0000256" key="1">
    <source>
        <dbReference type="SAM" id="Phobius"/>
    </source>
</evidence>
<dbReference type="InterPro" id="IPR052948">
    <property type="entry name" value="Low_temp-induced_all0457"/>
</dbReference>
<dbReference type="RefSeq" id="WP_368006124.1">
    <property type="nucleotide sequence ID" value="NZ_JAMXFF010000010.1"/>
</dbReference>
<dbReference type="Pfam" id="PF11181">
    <property type="entry name" value="YflT"/>
    <property type="match status" value="1"/>
</dbReference>
<dbReference type="EMBL" id="JAMXFF010000010">
    <property type="protein sequence ID" value="MCT7966483.1"/>
    <property type="molecule type" value="Genomic_DNA"/>
</dbReference>
<keyword evidence="1" id="KW-1133">Transmembrane helix</keyword>
<dbReference type="PANTHER" id="PTHR36109:SF2">
    <property type="entry name" value="MEMBRANE PROTEIN"/>
    <property type="match status" value="1"/>
</dbReference>
<organism evidence="3 4">
    <name type="scientific">Laspinema palackyanum D2a</name>
    <dbReference type="NCBI Taxonomy" id="2953684"/>
    <lineage>
        <taxon>Bacteria</taxon>
        <taxon>Bacillati</taxon>
        <taxon>Cyanobacteriota</taxon>
        <taxon>Cyanophyceae</taxon>
        <taxon>Oscillatoriophycideae</taxon>
        <taxon>Oscillatoriales</taxon>
        <taxon>Laspinemataceae</taxon>
        <taxon>Laspinema</taxon>
        <taxon>Laspinema palackyanum</taxon>
    </lineage>
</organism>
<feature type="domain" description="General stress protein 17M-like" evidence="2">
    <location>
        <begin position="10"/>
        <end position="81"/>
    </location>
</feature>
<keyword evidence="1" id="KW-0812">Transmembrane</keyword>
<evidence type="ECO:0000259" key="2">
    <source>
        <dbReference type="Pfam" id="PF11181"/>
    </source>
</evidence>
<proteinExistence type="predicted"/>
<keyword evidence="4" id="KW-1185">Reference proteome</keyword>
<gene>
    <name evidence="3" type="ORF">NG799_09075</name>
</gene>
<feature type="transmembrane region" description="Helical" evidence="1">
    <location>
        <begin position="68"/>
        <end position="89"/>
    </location>
</feature>
<evidence type="ECO:0000313" key="3">
    <source>
        <dbReference type="EMBL" id="MCT7966483.1"/>
    </source>
</evidence>
<dbReference type="InterPro" id="IPR025889">
    <property type="entry name" value="GSP17M-like_dom"/>
</dbReference>
<reference evidence="3 4" key="1">
    <citation type="journal article" date="2022" name="Front. Microbiol.">
        <title>High genomic differentiation and limited gene flow indicate recent cryptic speciation within the genus Laspinema (cyanobacteria).</title>
        <authorList>
            <person name="Stanojkovic A."/>
            <person name="Skoupy S."/>
            <person name="Skaloud P."/>
            <person name="Dvorak P."/>
        </authorList>
    </citation>
    <scope>NUCLEOTIDE SEQUENCE [LARGE SCALE GENOMIC DNA]</scope>
    <source>
        <strain evidence="3 4">D2a</strain>
    </source>
</reference>
<accession>A0ABT2MP43</accession>
<protein>
    <submittedName>
        <fullName evidence="3">General stress protein</fullName>
    </submittedName>
</protein>
<sequence>MALAVQKRAIGVFEDSQTTESALNALREAGFSMDNILVATQDNIPDEMESPDSEFLENRTVEGLGKGVINGTVFGAIAGLFSGLTTLFLPGLGPIAVVGPIATIAGLTAAGSFYGALGGAIVGTIAGDKFTEGQANIYHQHLTQGHYLVRLEGTEEQITQSESILREHGIQEWQLYQSTDH</sequence>
<dbReference type="PANTHER" id="PTHR36109">
    <property type="entry name" value="MEMBRANE PROTEIN-RELATED"/>
    <property type="match status" value="1"/>
</dbReference>
<dbReference type="Proteomes" id="UP001525890">
    <property type="component" value="Unassembled WGS sequence"/>
</dbReference>
<name>A0ABT2MP43_9CYAN</name>
<evidence type="ECO:0000313" key="4">
    <source>
        <dbReference type="Proteomes" id="UP001525890"/>
    </source>
</evidence>
<comment type="caution">
    <text evidence="3">The sequence shown here is derived from an EMBL/GenBank/DDBJ whole genome shotgun (WGS) entry which is preliminary data.</text>
</comment>
<keyword evidence="1" id="KW-0472">Membrane</keyword>
<feature type="transmembrane region" description="Helical" evidence="1">
    <location>
        <begin position="95"/>
        <end position="117"/>
    </location>
</feature>